<dbReference type="NCBIfam" id="TIGR04056">
    <property type="entry name" value="OMP_RagA_SusC"/>
    <property type="match status" value="1"/>
</dbReference>
<keyword evidence="10" id="KW-0732">Signal</keyword>
<evidence type="ECO:0000256" key="9">
    <source>
        <dbReference type="RuleBase" id="RU003357"/>
    </source>
</evidence>
<evidence type="ECO:0000313" key="14">
    <source>
        <dbReference type="Proteomes" id="UP000501780"/>
    </source>
</evidence>
<dbReference type="AlphaFoldDB" id="A0A6H0KU00"/>
<dbReference type="InterPro" id="IPR037066">
    <property type="entry name" value="Plug_dom_sf"/>
</dbReference>
<keyword evidence="7 8" id="KW-0998">Cell outer membrane</keyword>
<dbReference type="RefSeq" id="WP_167966630.1">
    <property type="nucleotide sequence ID" value="NZ_CP050831.1"/>
</dbReference>
<comment type="similarity">
    <text evidence="8 9">Belongs to the TonB-dependent receptor family.</text>
</comment>
<comment type="subcellular location">
    <subcellularLocation>
        <location evidence="1 8">Cell outer membrane</location>
        <topology evidence="1 8">Multi-pass membrane protein</topology>
    </subcellularLocation>
</comment>
<evidence type="ECO:0000256" key="5">
    <source>
        <dbReference type="ARBA" id="ARBA00023077"/>
    </source>
</evidence>
<dbReference type="FunFam" id="2.170.130.10:FF:000008">
    <property type="entry name" value="SusC/RagA family TonB-linked outer membrane protein"/>
    <property type="match status" value="1"/>
</dbReference>
<evidence type="ECO:0000259" key="12">
    <source>
        <dbReference type="Pfam" id="PF07715"/>
    </source>
</evidence>
<dbReference type="EMBL" id="CP050831">
    <property type="protein sequence ID" value="QIU96926.1"/>
    <property type="molecule type" value="Genomic_DNA"/>
</dbReference>
<dbReference type="InterPro" id="IPR023996">
    <property type="entry name" value="TonB-dep_OMP_SusC/RagA"/>
</dbReference>
<dbReference type="InterPro" id="IPR036942">
    <property type="entry name" value="Beta-barrel_TonB_sf"/>
</dbReference>
<dbReference type="Pfam" id="PF07715">
    <property type="entry name" value="Plug"/>
    <property type="match status" value="1"/>
</dbReference>
<feature type="domain" description="TonB-dependent receptor plug" evidence="12">
    <location>
        <begin position="142"/>
        <end position="248"/>
    </location>
</feature>
<dbReference type="Gene3D" id="2.60.40.1120">
    <property type="entry name" value="Carboxypeptidase-like, regulatory domain"/>
    <property type="match status" value="1"/>
</dbReference>
<dbReference type="Gene3D" id="2.170.130.10">
    <property type="entry name" value="TonB-dependent receptor, plug domain"/>
    <property type="match status" value="1"/>
</dbReference>
<gene>
    <name evidence="13" type="ORF">BacF7301_23430</name>
</gene>
<evidence type="ECO:0000313" key="13">
    <source>
        <dbReference type="EMBL" id="QIU96926.1"/>
    </source>
</evidence>
<dbReference type="GO" id="GO:0009279">
    <property type="term" value="C:cell outer membrane"/>
    <property type="evidence" value="ECO:0007669"/>
    <property type="project" value="UniProtKB-SubCell"/>
</dbReference>
<keyword evidence="3 8" id="KW-1134">Transmembrane beta strand</keyword>
<evidence type="ECO:0000259" key="11">
    <source>
        <dbReference type="Pfam" id="PF00593"/>
    </source>
</evidence>
<feature type="chain" id="PRO_5026305601" evidence="10">
    <location>
        <begin position="37"/>
        <end position="1038"/>
    </location>
</feature>
<dbReference type="InterPro" id="IPR012910">
    <property type="entry name" value="Plug_dom"/>
</dbReference>
<keyword evidence="6 8" id="KW-0472">Membrane</keyword>
<dbReference type="Proteomes" id="UP000501780">
    <property type="component" value="Chromosome"/>
</dbReference>
<dbReference type="SUPFAM" id="SSF56935">
    <property type="entry name" value="Porins"/>
    <property type="match status" value="1"/>
</dbReference>
<sequence length="1038" mass="114990">MKDYAFVEAWKTCYCRTSMILGLSLLCAPLSFSVYAEDGVSNTMVQVVTQTKTVQGTIIDENGEPLIGVSIIVKGTSTGTITDFDGHFSINLPVGKKELVISYIGYKEQTVTVTGSAPVNVKMVADTQALDEVVVIGYGTVKKRDLTGAVTSVKSGEITMSPVNNPMEALQGKVAGLDIMKSSGKAGADVDIQLRGTRSIYGSNTPLFIIDGIQGSYNQVNPADIESIEVLKDASSTAIYGSAGANGVVIITTKQGKTGKTTVNFDAYVGISGFAKYPHGMVGDEYVNLKKEAWRTKNNEEYPEFMSTIFNKPGVLEAYEAGKWIDWVDEVMGKNGVQQNYNLSVTGGTEKTKIFASLNYNNEEGLIKNDDRKRYSMRLNLDQSIFSWAKIGFNTNLTYTDSNSRNQGVFVNALTFLPLGDVYDAAGNINYEYCKDGEKVNPMADEAKDQYVNNTRSTYFAGNAYLELTPLKGLTFKSVLGTTLNNARNGVFFGKKSIANITSGYQAPLAEIYNSSSYAYRWENVLTYNFTLAKDHNLGVTGITSWSKNQNEANESHAQGQELASQSFHNLGAGTEKVVVRSSFSQTQSMSYALRFNYSYKGKYLFTFSNRWDGVSHLAVGHKWDSFPAAAIAWRISDEAFMEKTQDWLSNLKFRAGYGVTGNSGRKDAAYSSTTGSFTYTTGVGFGNNGAGHIQYGGTYGNPDVGWEKSYNTNIGIDLGLFNGRVNLTLDWYNTDTKDLLYARTMPITSGVSGWGSPLKAWQNLGETNNKGVEISLNTQNIVKKNFTWSSNITFTANKEKIVSLPDGDVKDEKLFEGEAISVFYDYKYSGIWSTAEAEEAARYNCKPGDIKLATDGSFNDKGIHTYSNKTDYFILGKKTPDWILGFQNNFTYRDFDLSFFVMARWGFMVNNDVITRYNPTTSWDNSPTGIDYWTPENQGAYLPRPGLHEQKSNYAGFTSLAYMDGSYIKVKNITLGYSLPKKWLAKIRMEKLRVYATAYDPFIFAKEELMRDLDPERNGASDFPLTKRFVFGVNVTF</sequence>
<feature type="signal peptide" evidence="10">
    <location>
        <begin position="1"/>
        <end position="36"/>
    </location>
</feature>
<dbReference type="InterPro" id="IPR039426">
    <property type="entry name" value="TonB-dep_rcpt-like"/>
</dbReference>
<dbReference type="InterPro" id="IPR023997">
    <property type="entry name" value="TonB-dep_OMP_SusC/RagA_CS"/>
</dbReference>
<name>A0A6H0KU00_9BACE</name>
<evidence type="ECO:0000256" key="8">
    <source>
        <dbReference type="PROSITE-ProRule" id="PRU01360"/>
    </source>
</evidence>
<accession>A0A6H0KU00</accession>
<dbReference type="FunFam" id="2.60.40.1120:FF:000003">
    <property type="entry name" value="Outer membrane protein Omp121"/>
    <property type="match status" value="1"/>
</dbReference>
<keyword evidence="2 8" id="KW-0813">Transport</keyword>
<dbReference type="NCBIfam" id="TIGR04057">
    <property type="entry name" value="SusC_RagA_signa"/>
    <property type="match status" value="1"/>
</dbReference>
<reference evidence="13 14" key="1">
    <citation type="submission" date="2020-03" db="EMBL/GenBank/DDBJ databases">
        <title>Genomic analysis of Bacteroides faecium CBA7301.</title>
        <authorList>
            <person name="Kim J."/>
            <person name="Roh S.W."/>
        </authorList>
    </citation>
    <scope>NUCLEOTIDE SEQUENCE [LARGE SCALE GENOMIC DNA]</scope>
    <source>
        <strain evidence="13 14">CBA7301</strain>
    </source>
</reference>
<proteinExistence type="inferred from homology"/>
<keyword evidence="5 9" id="KW-0798">TonB box</keyword>
<keyword evidence="4 8" id="KW-0812">Transmembrane</keyword>
<organism evidence="13 14">
    <name type="scientific">Bacteroides faecium</name>
    <dbReference type="NCBI Taxonomy" id="2715212"/>
    <lineage>
        <taxon>Bacteria</taxon>
        <taxon>Pseudomonadati</taxon>
        <taxon>Bacteroidota</taxon>
        <taxon>Bacteroidia</taxon>
        <taxon>Bacteroidales</taxon>
        <taxon>Bacteroidaceae</taxon>
        <taxon>Bacteroides</taxon>
    </lineage>
</organism>
<dbReference type="SUPFAM" id="SSF49464">
    <property type="entry name" value="Carboxypeptidase regulatory domain-like"/>
    <property type="match status" value="1"/>
</dbReference>
<keyword evidence="13" id="KW-0675">Receptor</keyword>
<evidence type="ECO:0000256" key="7">
    <source>
        <dbReference type="ARBA" id="ARBA00023237"/>
    </source>
</evidence>
<protein>
    <submittedName>
        <fullName evidence="13">TonB-dependent receptor</fullName>
    </submittedName>
</protein>
<evidence type="ECO:0000256" key="10">
    <source>
        <dbReference type="SAM" id="SignalP"/>
    </source>
</evidence>
<evidence type="ECO:0000256" key="3">
    <source>
        <dbReference type="ARBA" id="ARBA00022452"/>
    </source>
</evidence>
<keyword evidence="14" id="KW-1185">Reference proteome</keyword>
<dbReference type="Gene3D" id="2.40.170.20">
    <property type="entry name" value="TonB-dependent receptor, beta-barrel domain"/>
    <property type="match status" value="1"/>
</dbReference>
<evidence type="ECO:0000256" key="4">
    <source>
        <dbReference type="ARBA" id="ARBA00022692"/>
    </source>
</evidence>
<dbReference type="InterPro" id="IPR000531">
    <property type="entry name" value="Beta-barrel_TonB"/>
</dbReference>
<dbReference type="KEGG" id="bfc:BacF7301_23430"/>
<dbReference type="Pfam" id="PF00593">
    <property type="entry name" value="TonB_dep_Rec_b-barrel"/>
    <property type="match status" value="1"/>
</dbReference>
<evidence type="ECO:0000256" key="1">
    <source>
        <dbReference type="ARBA" id="ARBA00004571"/>
    </source>
</evidence>
<dbReference type="Pfam" id="PF13715">
    <property type="entry name" value="CarbopepD_reg_2"/>
    <property type="match status" value="1"/>
</dbReference>
<evidence type="ECO:0000256" key="2">
    <source>
        <dbReference type="ARBA" id="ARBA00022448"/>
    </source>
</evidence>
<dbReference type="InterPro" id="IPR008969">
    <property type="entry name" value="CarboxyPept-like_regulatory"/>
</dbReference>
<evidence type="ECO:0000256" key="6">
    <source>
        <dbReference type="ARBA" id="ARBA00023136"/>
    </source>
</evidence>
<dbReference type="PROSITE" id="PS52016">
    <property type="entry name" value="TONB_DEPENDENT_REC_3"/>
    <property type="match status" value="1"/>
</dbReference>
<feature type="domain" description="TonB-dependent receptor-like beta-barrel" evidence="11">
    <location>
        <begin position="403"/>
        <end position="992"/>
    </location>
</feature>